<dbReference type="InterPro" id="IPR017932">
    <property type="entry name" value="GATase_2_dom"/>
</dbReference>
<gene>
    <name evidence="7" type="primary">purF_1</name>
    <name evidence="7" type="ORF">L21SP4_00762</name>
</gene>
<accession>A0A0G3EIP7</accession>
<feature type="binding site" evidence="5">
    <location>
        <position position="461"/>
    </location>
    <ligand>
        <name>[4Fe-4S] cluster</name>
        <dbReference type="ChEBI" id="CHEBI:49883"/>
    </ligand>
</feature>
<dbReference type="SUPFAM" id="SSF53271">
    <property type="entry name" value="PRTase-like"/>
    <property type="match status" value="1"/>
</dbReference>
<dbReference type="SUPFAM" id="SSF56235">
    <property type="entry name" value="N-terminal nucleophile aminohydrolases (Ntn hydrolases)"/>
    <property type="match status" value="1"/>
</dbReference>
<dbReference type="OrthoDB" id="9801213at2"/>
<keyword evidence="8" id="KW-1185">Reference proteome</keyword>
<reference evidence="7 8" key="2">
    <citation type="journal article" date="2016" name="ISME J.">
        <title>Characterization of the first cultured representative of Verrucomicrobia subdivision 5 indicates the proposal of a novel phylum.</title>
        <authorList>
            <person name="Spring S."/>
            <person name="Bunk B."/>
            <person name="Sproer C."/>
            <person name="Schumann P."/>
            <person name="Rohde M."/>
            <person name="Tindall B.J."/>
            <person name="Klenk H.P."/>
        </authorList>
    </citation>
    <scope>NUCLEOTIDE SEQUENCE [LARGE SCALE GENOMIC DNA]</scope>
    <source>
        <strain evidence="7 8">L21-Fru-AB</strain>
    </source>
</reference>
<feature type="binding site" evidence="5">
    <location>
        <position position="380"/>
    </location>
    <ligand>
        <name>[4Fe-4S] cluster</name>
        <dbReference type="ChEBI" id="CHEBI:49883"/>
    </ligand>
</feature>
<dbReference type="RefSeq" id="WP_052881396.1">
    <property type="nucleotide sequence ID" value="NZ_CP010904.1"/>
</dbReference>
<name>A0A0G3EIP7_9BACT</name>
<dbReference type="PIRSF" id="PIRSF000485">
    <property type="entry name" value="Amd_phspho_trans"/>
    <property type="match status" value="1"/>
</dbReference>
<evidence type="ECO:0000313" key="8">
    <source>
        <dbReference type="Proteomes" id="UP000035268"/>
    </source>
</evidence>
<proteinExistence type="inferred from homology"/>
<dbReference type="GO" id="GO:0051536">
    <property type="term" value="F:iron-sulfur cluster binding"/>
    <property type="evidence" value="ECO:0007669"/>
    <property type="project" value="UniProtKB-KW"/>
</dbReference>
<evidence type="ECO:0000256" key="3">
    <source>
        <dbReference type="ARBA" id="ARBA00022962"/>
    </source>
</evidence>
<keyword evidence="3" id="KW-0315">Glutamine amidotransferase</keyword>
<dbReference type="PATRIC" id="fig|1609981.3.peg.794"/>
<evidence type="ECO:0000313" key="7">
    <source>
        <dbReference type="EMBL" id="AKJ64029.1"/>
    </source>
</evidence>
<comment type="similarity">
    <text evidence="4">In the C-terminal section; belongs to the purine/pyrimidine phosphoribosyltransferase family.</text>
</comment>
<keyword evidence="5" id="KW-0408">Iron</keyword>
<comment type="catalytic activity">
    <reaction evidence="4">
        <text>5-phospho-beta-D-ribosylamine + L-glutamate + diphosphate = 5-phospho-alpha-D-ribose 1-diphosphate + L-glutamine + H2O</text>
        <dbReference type="Rhea" id="RHEA:14905"/>
        <dbReference type="ChEBI" id="CHEBI:15377"/>
        <dbReference type="ChEBI" id="CHEBI:29985"/>
        <dbReference type="ChEBI" id="CHEBI:33019"/>
        <dbReference type="ChEBI" id="CHEBI:58017"/>
        <dbReference type="ChEBI" id="CHEBI:58359"/>
        <dbReference type="ChEBI" id="CHEBI:58681"/>
        <dbReference type="EC" id="2.4.2.14"/>
    </reaction>
</comment>
<dbReference type="UniPathway" id="UPA00074">
    <property type="reaction ID" value="UER00124"/>
</dbReference>
<dbReference type="EC" id="2.4.2.14" evidence="4"/>
<dbReference type="GO" id="GO:0046872">
    <property type="term" value="F:metal ion binding"/>
    <property type="evidence" value="ECO:0007669"/>
    <property type="project" value="UniProtKB-KW"/>
</dbReference>
<comment type="pathway">
    <text evidence="4">Purine metabolism; IMP biosynthesis via de novo pathway; N(1)-(5-phospho-D-ribosyl)glycinamide from 5-phospho-alpha-D-ribose 1-diphosphate: step 1/2.</text>
</comment>
<evidence type="ECO:0000256" key="5">
    <source>
        <dbReference type="PIRSR" id="PIRSR000485-3"/>
    </source>
</evidence>
<dbReference type="KEGG" id="vbl:L21SP4_00762"/>
<keyword evidence="2 4" id="KW-0808">Transferase</keyword>
<evidence type="ECO:0000256" key="4">
    <source>
        <dbReference type="PIRNR" id="PIRNR000485"/>
    </source>
</evidence>
<dbReference type="InterPro" id="IPR029057">
    <property type="entry name" value="PRTase-like"/>
</dbReference>
<comment type="cofactor">
    <cofactor evidence="5">
        <name>[4Fe-4S] cluster</name>
        <dbReference type="ChEBI" id="CHEBI:49883"/>
    </cofactor>
    <text evidence="5">Binds 1 [4Fe-4S] cluster per subunit.</text>
</comment>
<feature type="domain" description="Glutamine amidotransferase type-2" evidence="6">
    <location>
        <begin position="1"/>
        <end position="217"/>
    </location>
</feature>
<dbReference type="Proteomes" id="UP000035268">
    <property type="component" value="Chromosome"/>
</dbReference>
<dbReference type="InterPro" id="IPR005854">
    <property type="entry name" value="PurF"/>
</dbReference>
<keyword evidence="5" id="KW-0479">Metal-binding</keyword>
<dbReference type="Gene3D" id="3.40.50.2020">
    <property type="match status" value="1"/>
</dbReference>
<dbReference type="STRING" id="1307763.L21SP4_00762"/>
<keyword evidence="4" id="KW-0658">Purine biosynthesis</keyword>
<keyword evidence="5" id="KW-0411">Iron-sulfur</keyword>
<dbReference type="PROSITE" id="PS51278">
    <property type="entry name" value="GATASE_TYPE_2"/>
    <property type="match status" value="1"/>
</dbReference>
<evidence type="ECO:0000259" key="6">
    <source>
        <dbReference type="PROSITE" id="PS51278"/>
    </source>
</evidence>
<feature type="binding site" evidence="5">
    <location>
        <position position="458"/>
    </location>
    <ligand>
        <name>[4Fe-4S] cluster</name>
        <dbReference type="ChEBI" id="CHEBI:49883"/>
    </ligand>
</feature>
<protein>
    <recommendedName>
        <fullName evidence="4">Amidophosphoribosyltransferase</fullName>
        <shortName evidence="4">ATase</shortName>
        <ecNumber evidence="4">2.4.2.14</ecNumber>
    </recommendedName>
    <alternativeName>
        <fullName evidence="4">Glutamine phosphoribosylpyrophosphate amidotransferase</fullName>
    </alternativeName>
</protein>
<evidence type="ECO:0000256" key="1">
    <source>
        <dbReference type="ARBA" id="ARBA00022676"/>
    </source>
</evidence>
<dbReference type="PANTHER" id="PTHR11907">
    <property type="entry name" value="AMIDOPHOSPHORIBOSYLTRANSFERASE"/>
    <property type="match status" value="1"/>
</dbReference>
<dbReference type="AlphaFoldDB" id="A0A0G3EIP7"/>
<dbReference type="InterPro" id="IPR029055">
    <property type="entry name" value="Ntn_hydrolases_N"/>
</dbReference>
<dbReference type="EMBL" id="CP010904">
    <property type="protein sequence ID" value="AKJ64029.1"/>
    <property type="molecule type" value="Genomic_DNA"/>
</dbReference>
<dbReference type="GO" id="GO:0004044">
    <property type="term" value="F:amidophosphoribosyltransferase activity"/>
    <property type="evidence" value="ECO:0007669"/>
    <property type="project" value="UniProtKB-EC"/>
</dbReference>
<dbReference type="Gene3D" id="3.60.20.10">
    <property type="entry name" value="Glutamine Phosphoribosylpyrophosphate, subunit 1, domain 1"/>
    <property type="match status" value="1"/>
</dbReference>
<evidence type="ECO:0000256" key="2">
    <source>
        <dbReference type="ARBA" id="ARBA00022679"/>
    </source>
</evidence>
<organism evidence="7 8">
    <name type="scientific">Kiritimatiella glycovorans</name>
    <dbReference type="NCBI Taxonomy" id="1307763"/>
    <lineage>
        <taxon>Bacteria</taxon>
        <taxon>Pseudomonadati</taxon>
        <taxon>Kiritimatiellota</taxon>
        <taxon>Kiritimatiellia</taxon>
        <taxon>Kiritimatiellales</taxon>
        <taxon>Kiritimatiellaceae</taxon>
        <taxon>Kiritimatiella</taxon>
    </lineage>
</organism>
<keyword evidence="1 4" id="KW-0328">Glycosyltransferase</keyword>
<dbReference type="Pfam" id="PF13537">
    <property type="entry name" value="GATase_7"/>
    <property type="match status" value="1"/>
</dbReference>
<dbReference type="GO" id="GO:0006189">
    <property type="term" value="P:'de novo' IMP biosynthetic process"/>
    <property type="evidence" value="ECO:0007669"/>
    <property type="project" value="UniProtKB-UniPathway"/>
</dbReference>
<reference evidence="8" key="1">
    <citation type="submission" date="2015-02" db="EMBL/GenBank/DDBJ databases">
        <title>Description and complete genome sequence of the first cultured representative of the subdivision 5 of the Verrucomicrobia phylum.</title>
        <authorList>
            <person name="Spring S."/>
            <person name="Bunk B."/>
            <person name="Sproer C."/>
            <person name="Klenk H.-P."/>
        </authorList>
    </citation>
    <scope>NUCLEOTIDE SEQUENCE [LARGE SCALE GENOMIC DNA]</scope>
    <source>
        <strain evidence="8">L21-Fru-AB</strain>
    </source>
</reference>
<feature type="binding site" evidence="5">
    <location>
        <position position="232"/>
    </location>
    <ligand>
        <name>[4Fe-4S] cluster</name>
        <dbReference type="ChEBI" id="CHEBI:49883"/>
    </ligand>
</feature>
<sequence length="465" mass="51845">MSGFFGVTSKHECVRDVFFGTDYHSHLGTLRGGMAVSNHAGLVHSIHDITNSPFRSKFDHELAELEGRSAIGVISDFEDQPLIIGSHLGNYAIATVGAVCNIDELRREAMDRGTHFSEMSGQHINPTEIIAMLINRGATFAEGLRHAQERVEGSASILLLTRDALYAARDRLGRTPVILGARKDTMAVTLETCAFPNLGFETVRDLGPGEVVRCTPEGAETLMPPGDREQICTFLWVYYGYPASSYAGINVEQTRYRCGRALARRDDADIDSVCGIPDSGTGHAVGYSNQSGTPYSRPFVKYTPTWPRSFMPQDQQVRDLVARMKLIPIRSLIENRRLLFCEDSIVRGTQLQDTLARLYSDYGARELHMRAACPPLLFGCPYLNFSRSKPELDLATRKAMIELEGREDGDPSAYVDPDGEAHRAMIDTIRRRLNLTSLRYQRLEDLVEAVGLPRERLCTYCWTGD</sequence>
<dbReference type="GO" id="GO:0009113">
    <property type="term" value="P:purine nucleobase biosynthetic process"/>
    <property type="evidence" value="ECO:0007669"/>
    <property type="project" value="InterPro"/>
</dbReference>